<proteinExistence type="predicted"/>
<evidence type="ECO:0000256" key="1">
    <source>
        <dbReference type="SAM" id="MobiDB-lite"/>
    </source>
</evidence>
<organism evidence="2 3">
    <name type="scientific">Diploptera punctata</name>
    <name type="common">Pacific beetle cockroach</name>
    <dbReference type="NCBI Taxonomy" id="6984"/>
    <lineage>
        <taxon>Eukaryota</taxon>
        <taxon>Metazoa</taxon>
        <taxon>Ecdysozoa</taxon>
        <taxon>Arthropoda</taxon>
        <taxon>Hexapoda</taxon>
        <taxon>Insecta</taxon>
        <taxon>Pterygota</taxon>
        <taxon>Neoptera</taxon>
        <taxon>Polyneoptera</taxon>
        <taxon>Dictyoptera</taxon>
        <taxon>Blattodea</taxon>
        <taxon>Blaberoidea</taxon>
        <taxon>Blaberidae</taxon>
        <taxon>Diplopterinae</taxon>
        <taxon>Diploptera</taxon>
    </lineage>
</organism>
<sequence>MPDAVSGETSGNYKPHDHGLQPENFLQDHHSNSGHLRNVETDSLQISNNKWEQLNKQSKFLLIMIGGHTQNKKRIAKAAMTFLEAKELDPIILDGAELEKRRVAQAFHSLCDMYTPVVDKAVNTTSTFLVVKFGKRNATTLVICMYQGNTYLDIVNHYGVAKERLVACEHLQLRITHVPSQKMILSVWPIILSLLKYLMSKNCSFGIFPKLILMNLC</sequence>
<accession>A0AAD8AK19</accession>
<evidence type="ECO:0000313" key="3">
    <source>
        <dbReference type="Proteomes" id="UP001233999"/>
    </source>
</evidence>
<gene>
    <name evidence="2" type="ORF">L9F63_009560</name>
</gene>
<dbReference type="AlphaFoldDB" id="A0AAD8AK19"/>
<protein>
    <submittedName>
        <fullName evidence="2">Uncharacterized protein</fullName>
    </submittedName>
</protein>
<comment type="caution">
    <text evidence="2">The sequence shown here is derived from an EMBL/GenBank/DDBJ whole genome shotgun (WGS) entry which is preliminary data.</text>
</comment>
<reference evidence="2" key="1">
    <citation type="journal article" date="2023" name="IScience">
        <title>Live-bearing cockroach genome reveals convergent evolutionary mechanisms linked to viviparity in insects and beyond.</title>
        <authorList>
            <person name="Fouks B."/>
            <person name="Harrison M.C."/>
            <person name="Mikhailova A.A."/>
            <person name="Marchal E."/>
            <person name="English S."/>
            <person name="Carruthers M."/>
            <person name="Jennings E.C."/>
            <person name="Chiamaka E.L."/>
            <person name="Frigard R.A."/>
            <person name="Pippel M."/>
            <person name="Attardo G.M."/>
            <person name="Benoit J.B."/>
            <person name="Bornberg-Bauer E."/>
            <person name="Tobe S.S."/>
        </authorList>
    </citation>
    <scope>NUCLEOTIDE SEQUENCE</scope>
    <source>
        <strain evidence="2">Stay&amp;Tobe</strain>
    </source>
</reference>
<dbReference type="Proteomes" id="UP001233999">
    <property type="component" value="Unassembled WGS sequence"/>
</dbReference>
<reference evidence="2" key="2">
    <citation type="submission" date="2023-05" db="EMBL/GenBank/DDBJ databases">
        <authorList>
            <person name="Fouks B."/>
        </authorList>
    </citation>
    <scope>NUCLEOTIDE SEQUENCE</scope>
    <source>
        <strain evidence="2">Stay&amp;Tobe</strain>
        <tissue evidence="2">Testes</tissue>
    </source>
</reference>
<name>A0AAD8AK19_DIPPU</name>
<feature type="region of interest" description="Disordered" evidence="1">
    <location>
        <begin position="1"/>
        <end position="34"/>
    </location>
</feature>
<evidence type="ECO:0000313" key="2">
    <source>
        <dbReference type="EMBL" id="KAJ9600150.1"/>
    </source>
</evidence>
<feature type="compositionally biased region" description="Basic and acidic residues" evidence="1">
    <location>
        <begin position="14"/>
        <end position="31"/>
    </location>
</feature>
<dbReference type="EMBL" id="JASPKZ010000446">
    <property type="protein sequence ID" value="KAJ9600150.1"/>
    <property type="molecule type" value="Genomic_DNA"/>
</dbReference>
<feature type="non-terminal residue" evidence="2">
    <location>
        <position position="217"/>
    </location>
</feature>
<keyword evidence="3" id="KW-1185">Reference proteome</keyword>